<protein>
    <submittedName>
        <fullName evidence="3">Uncharacterized protein</fullName>
    </submittedName>
</protein>
<sequence length="147" mass="17232">MSYSLQIMEFPRHKQRFHLRSSQFNPRSHRKRKSNAIDQKGRGARAPGQPIRKRITSSRERQQYLSQMRAAYMGVEDEGRLLILGMVMLGLLSMFLSHFPLYRIEKHLLIPRHPMDSRYVDFGFTGNPKFVYCLPLPLPAAFCFDFA</sequence>
<dbReference type="AlphaFoldDB" id="A0AAU9LKD8"/>
<comment type="caution">
    <text evidence="3">The sequence shown here is derived from an EMBL/GenBank/DDBJ whole genome shotgun (WGS) entry which is preliminary data.</text>
</comment>
<keyword evidence="2" id="KW-0812">Transmembrane</keyword>
<keyword evidence="4" id="KW-1185">Reference proteome</keyword>
<evidence type="ECO:0000256" key="1">
    <source>
        <dbReference type="SAM" id="MobiDB-lite"/>
    </source>
</evidence>
<keyword evidence="2" id="KW-1133">Transmembrane helix</keyword>
<proteinExistence type="predicted"/>
<evidence type="ECO:0000256" key="2">
    <source>
        <dbReference type="SAM" id="Phobius"/>
    </source>
</evidence>
<evidence type="ECO:0000313" key="3">
    <source>
        <dbReference type="EMBL" id="CAH1413654.1"/>
    </source>
</evidence>
<keyword evidence="2" id="KW-0472">Membrane</keyword>
<reference evidence="3 4" key="1">
    <citation type="submission" date="2022-01" db="EMBL/GenBank/DDBJ databases">
        <authorList>
            <person name="Xiong W."/>
            <person name="Schranz E."/>
        </authorList>
    </citation>
    <scope>NUCLEOTIDE SEQUENCE [LARGE SCALE GENOMIC DNA]</scope>
</reference>
<gene>
    <name evidence="3" type="ORF">LVIROSA_LOCUS1609</name>
</gene>
<feature type="region of interest" description="Disordered" evidence="1">
    <location>
        <begin position="21"/>
        <end position="57"/>
    </location>
</feature>
<feature type="transmembrane region" description="Helical" evidence="2">
    <location>
        <begin position="81"/>
        <end position="102"/>
    </location>
</feature>
<accession>A0AAU9LKD8</accession>
<name>A0AAU9LKD8_9ASTR</name>
<dbReference type="Proteomes" id="UP001157418">
    <property type="component" value="Unassembled WGS sequence"/>
</dbReference>
<organism evidence="3 4">
    <name type="scientific">Lactuca virosa</name>
    <dbReference type="NCBI Taxonomy" id="75947"/>
    <lineage>
        <taxon>Eukaryota</taxon>
        <taxon>Viridiplantae</taxon>
        <taxon>Streptophyta</taxon>
        <taxon>Embryophyta</taxon>
        <taxon>Tracheophyta</taxon>
        <taxon>Spermatophyta</taxon>
        <taxon>Magnoliopsida</taxon>
        <taxon>eudicotyledons</taxon>
        <taxon>Gunneridae</taxon>
        <taxon>Pentapetalae</taxon>
        <taxon>asterids</taxon>
        <taxon>campanulids</taxon>
        <taxon>Asterales</taxon>
        <taxon>Asteraceae</taxon>
        <taxon>Cichorioideae</taxon>
        <taxon>Cichorieae</taxon>
        <taxon>Lactucinae</taxon>
        <taxon>Lactuca</taxon>
    </lineage>
</organism>
<dbReference type="EMBL" id="CAKMRJ010000001">
    <property type="protein sequence ID" value="CAH1413654.1"/>
    <property type="molecule type" value="Genomic_DNA"/>
</dbReference>
<evidence type="ECO:0000313" key="4">
    <source>
        <dbReference type="Proteomes" id="UP001157418"/>
    </source>
</evidence>